<feature type="signal peptide" evidence="4">
    <location>
        <begin position="1"/>
        <end position="20"/>
    </location>
</feature>
<dbReference type="PANTHER" id="PTHR30627">
    <property type="entry name" value="PEPTIDOGLYCAN D,D-TRANSPEPTIDASE"/>
    <property type="match status" value="1"/>
</dbReference>
<dbReference type="InterPro" id="IPR005311">
    <property type="entry name" value="PBP_dimer"/>
</dbReference>
<dbReference type="Pfam" id="PF00905">
    <property type="entry name" value="Transpeptidase"/>
    <property type="match status" value="1"/>
</dbReference>
<organism evidence="8 9">
    <name type="scientific">Jeotgalibacillus haloalkalitolerans</name>
    <dbReference type="NCBI Taxonomy" id="3104292"/>
    <lineage>
        <taxon>Bacteria</taxon>
        <taxon>Bacillati</taxon>
        <taxon>Bacillota</taxon>
        <taxon>Bacilli</taxon>
        <taxon>Bacillales</taxon>
        <taxon>Caryophanaceae</taxon>
        <taxon>Jeotgalibacillus</taxon>
    </lineage>
</organism>
<dbReference type="InterPro" id="IPR001460">
    <property type="entry name" value="PCN-bd_Tpept"/>
</dbReference>
<comment type="similarity">
    <text evidence="2">Belongs to the transpeptidase family.</text>
</comment>
<gene>
    <name evidence="8" type="ORF">UFB30_11005</name>
</gene>
<feature type="domain" description="Penicillin-binding protein dimerisation" evidence="6">
    <location>
        <begin position="157"/>
        <end position="314"/>
    </location>
</feature>
<evidence type="ECO:0000313" key="9">
    <source>
        <dbReference type="Proteomes" id="UP001292084"/>
    </source>
</evidence>
<dbReference type="RefSeq" id="WP_322421735.1">
    <property type="nucleotide sequence ID" value="NZ_JAXQNN010000003.1"/>
</dbReference>
<dbReference type="Gene3D" id="3.40.710.10">
    <property type="entry name" value="DD-peptidase/beta-lactamase superfamily"/>
    <property type="match status" value="1"/>
</dbReference>
<dbReference type="Proteomes" id="UP001292084">
    <property type="component" value="Unassembled WGS sequence"/>
</dbReference>
<feature type="domain" description="Penicillin-binding protein transpeptidase" evidence="5">
    <location>
        <begin position="353"/>
        <end position="660"/>
    </location>
</feature>
<dbReference type="SUPFAM" id="SSF56519">
    <property type="entry name" value="Penicillin binding protein dimerisation domain"/>
    <property type="match status" value="1"/>
</dbReference>
<comment type="caution">
    <text evidence="8">The sequence shown here is derived from an EMBL/GenBank/DDBJ whole genome shotgun (WGS) entry which is preliminary data.</text>
</comment>
<proteinExistence type="inferred from homology"/>
<dbReference type="InterPro" id="IPR036138">
    <property type="entry name" value="PBP_dimer_sf"/>
</dbReference>
<name>A0ABU5KPT6_9BACL</name>
<evidence type="ECO:0000256" key="2">
    <source>
        <dbReference type="ARBA" id="ARBA00007171"/>
    </source>
</evidence>
<dbReference type="Pfam" id="PF05223">
    <property type="entry name" value="MecA_N"/>
    <property type="match status" value="1"/>
</dbReference>
<evidence type="ECO:0000313" key="8">
    <source>
        <dbReference type="EMBL" id="MDZ5712756.1"/>
    </source>
</evidence>
<comment type="subcellular location">
    <subcellularLocation>
        <location evidence="1">Membrane</location>
    </subcellularLocation>
</comment>
<evidence type="ECO:0000256" key="4">
    <source>
        <dbReference type="SAM" id="SignalP"/>
    </source>
</evidence>
<dbReference type="InterPro" id="IPR032710">
    <property type="entry name" value="NTF2-like_dom_sf"/>
</dbReference>
<dbReference type="InterPro" id="IPR012338">
    <property type="entry name" value="Beta-lactam/transpept-like"/>
</dbReference>
<dbReference type="InterPro" id="IPR050515">
    <property type="entry name" value="Beta-lactam/transpept"/>
</dbReference>
<evidence type="ECO:0000259" key="7">
    <source>
        <dbReference type="Pfam" id="PF05223"/>
    </source>
</evidence>
<evidence type="ECO:0000259" key="5">
    <source>
        <dbReference type="Pfam" id="PF00905"/>
    </source>
</evidence>
<feature type="domain" description="NTF2-like N-terminal transpeptidase" evidence="7">
    <location>
        <begin position="26"/>
        <end position="149"/>
    </location>
</feature>
<dbReference type="Gene3D" id="3.90.1310.10">
    <property type="entry name" value="Penicillin-binding protein 2a (Domain 2)"/>
    <property type="match status" value="1"/>
</dbReference>
<evidence type="ECO:0000256" key="3">
    <source>
        <dbReference type="ARBA" id="ARBA00023136"/>
    </source>
</evidence>
<dbReference type="Gene3D" id="3.30.1390.30">
    <property type="entry name" value="Penicillin-binding protein 2a, domain 3"/>
    <property type="match status" value="1"/>
</dbReference>
<evidence type="ECO:0000259" key="6">
    <source>
        <dbReference type="Pfam" id="PF03717"/>
    </source>
</evidence>
<dbReference type="EMBL" id="JAXQNN010000003">
    <property type="protein sequence ID" value="MDZ5712756.1"/>
    <property type="molecule type" value="Genomic_DNA"/>
</dbReference>
<keyword evidence="4" id="KW-0732">Signal</keyword>
<dbReference type="Gene3D" id="3.10.450.100">
    <property type="entry name" value="NTF2-like, domain 1"/>
    <property type="match status" value="1"/>
</dbReference>
<dbReference type="PANTHER" id="PTHR30627:SF25">
    <property type="entry name" value="PENICILLIN-BINDING PROTEIN 3"/>
    <property type="match status" value="1"/>
</dbReference>
<sequence>MKTKLAGLLFVLAAVFLAGCSDEPVTPEERLSEYVSHWNEEGFDVMFEEYSTTESKDTFTEEQMVDYWTKVYGDIEMSNLEVTMAEVPEDKEWPEEEPAEIGINVAFDTFAGPVSYSKNVTLINEEREEETNWYVDWERSFILPDLEPEDAIMISSIPGVRGELYDRNGNPLAINGEGYQVGVVPGELTDEAKSTLAEELSITVESIDNALSQSWVEDELFVPIQKVSGNQQELVTSITSLPGIYSQSVEMREYPYGEAVSHLTGYITPITAEQLEELEGEGYTSTDMIGRRGLEQLLEDRLRATSGGVIGIEKEAETVTVTEMAPQDGETITLTIDAELQKTAYESMKGQPGTAAAVDPGTGETLVLASSPGFDPAELALGVSSERLTELQEDPNQPLLNRFSAAFAPGSTQKTITAAIGLKAGTLDPNKGITIEDGLTWQKEGWGDFRVTRVYETENPVDLNKGLVYSDNIYFAQIALEMGKETLIEGLKSFGYEEELPFAYPMTVSQVSNDGTIGSEGQLADTSYGQGEMLTNILHLASMYEVVLTNGTIMKPLLLEEEEPEVWKEGILSEEDAALLRTDLREVVTEGFAQPANVDEINIAGKTGTAELKLAGEESGKENGFFVAYDQDNPRFVLAMMIEGVEDKGGSTYVSELATEVFLNQ</sequence>
<evidence type="ECO:0000256" key="1">
    <source>
        <dbReference type="ARBA" id="ARBA00004370"/>
    </source>
</evidence>
<feature type="chain" id="PRO_5046709043" evidence="4">
    <location>
        <begin position="21"/>
        <end position="665"/>
    </location>
</feature>
<reference evidence="8 9" key="1">
    <citation type="submission" date="2023-12" db="EMBL/GenBank/DDBJ databases">
        <title>Jeotgalibacillus haloalkaliphilus sp. nov., a novel salt-tolerant bacteria, isolated from the estuary of the Fenhe River into the Yellow River.</title>
        <authorList>
            <person name="Li Y."/>
        </authorList>
    </citation>
    <scope>NUCLEOTIDE SEQUENCE [LARGE SCALE GENOMIC DNA]</scope>
    <source>
        <strain evidence="8 9">HH7-29</strain>
    </source>
</reference>
<keyword evidence="3" id="KW-0472">Membrane</keyword>
<keyword evidence="9" id="KW-1185">Reference proteome</keyword>
<protein>
    <submittedName>
        <fullName evidence="8">Penicillin-binding transpeptidase domain-containing protein</fullName>
    </submittedName>
</protein>
<dbReference type="Pfam" id="PF03717">
    <property type="entry name" value="PBP_dimer"/>
    <property type="match status" value="1"/>
</dbReference>
<dbReference type="SUPFAM" id="SSF56601">
    <property type="entry name" value="beta-lactamase/transpeptidase-like"/>
    <property type="match status" value="1"/>
</dbReference>
<dbReference type="InterPro" id="IPR007887">
    <property type="entry name" value="MecA_N"/>
</dbReference>
<dbReference type="PROSITE" id="PS51257">
    <property type="entry name" value="PROKAR_LIPOPROTEIN"/>
    <property type="match status" value="1"/>
</dbReference>
<dbReference type="SUPFAM" id="SSF54427">
    <property type="entry name" value="NTF2-like"/>
    <property type="match status" value="1"/>
</dbReference>
<accession>A0ABU5KPT6</accession>